<keyword evidence="3" id="KW-1185">Reference proteome</keyword>
<dbReference type="InterPro" id="IPR012337">
    <property type="entry name" value="RNaseH-like_sf"/>
</dbReference>
<dbReference type="InterPro" id="IPR007021">
    <property type="entry name" value="DUF659"/>
</dbReference>
<dbReference type="GeneID" id="113700816"/>
<feature type="region of interest" description="Disordered" evidence="1">
    <location>
        <begin position="1"/>
        <end position="119"/>
    </location>
</feature>
<feature type="compositionally biased region" description="Acidic residues" evidence="1">
    <location>
        <begin position="72"/>
        <end position="82"/>
    </location>
</feature>
<dbReference type="PANTHER" id="PTHR32166:SF121">
    <property type="entry name" value="DUF659 DOMAIN-CONTAINING PROTEIN"/>
    <property type="match status" value="1"/>
</dbReference>
<dbReference type="AlphaFoldDB" id="A0A6P6THG3"/>
<organism evidence="3 4">
    <name type="scientific">Coffea arabica</name>
    <name type="common">Arabian coffee</name>
    <dbReference type="NCBI Taxonomy" id="13443"/>
    <lineage>
        <taxon>Eukaryota</taxon>
        <taxon>Viridiplantae</taxon>
        <taxon>Streptophyta</taxon>
        <taxon>Embryophyta</taxon>
        <taxon>Tracheophyta</taxon>
        <taxon>Spermatophyta</taxon>
        <taxon>Magnoliopsida</taxon>
        <taxon>eudicotyledons</taxon>
        <taxon>Gunneridae</taxon>
        <taxon>Pentapetalae</taxon>
        <taxon>asterids</taxon>
        <taxon>lamiids</taxon>
        <taxon>Gentianales</taxon>
        <taxon>Rubiaceae</taxon>
        <taxon>Ixoroideae</taxon>
        <taxon>Gardenieae complex</taxon>
        <taxon>Bertiereae - Coffeeae clade</taxon>
        <taxon>Coffeeae</taxon>
        <taxon>Coffea</taxon>
    </lineage>
</organism>
<evidence type="ECO:0000313" key="3">
    <source>
        <dbReference type="Proteomes" id="UP001652660"/>
    </source>
</evidence>
<accession>A0A6P6THG3</accession>
<dbReference type="PANTHER" id="PTHR32166">
    <property type="entry name" value="OSJNBA0013A04.12 PROTEIN"/>
    <property type="match status" value="1"/>
</dbReference>
<dbReference type="Pfam" id="PF04937">
    <property type="entry name" value="DUF659"/>
    <property type="match status" value="1"/>
</dbReference>
<feature type="compositionally biased region" description="Polar residues" evidence="1">
    <location>
        <begin position="94"/>
        <end position="116"/>
    </location>
</feature>
<dbReference type="SUPFAM" id="SSF53098">
    <property type="entry name" value="Ribonuclease H-like"/>
    <property type="match status" value="1"/>
</dbReference>
<evidence type="ECO:0000256" key="1">
    <source>
        <dbReference type="SAM" id="MobiDB-lite"/>
    </source>
</evidence>
<sequence length="493" mass="54971">MTMSPKQRTAFLDKRNLLMPPVLQEEEPIHEKEPRTESIHPTVEVDASNSQPTSPDPPSSEKDKAPTTERSEADDEETENELDPSQFHLDNGIATGSNSQSSIAETVNSGESASQNHRQKSDIAWNYCSEVVNMQGRRTLTYGYCFKVIAGGGIHRMKQHLAGEQGSIVPCLRIDPAIRHAILASMKEKEQKSKEKKGNFGVENPFGRTTHTFDGDEIQEILFPSANEIGVSSKGKRKVTVSIGIRPFLKGGRDTSQLTIKACLQSKEKWENTGMAIALWFYDAYIPINAVNSLFFQKSIDQIASMGHGYKGPSYHSLRVNLLRNAKRDVKLVVDSFRSTWAETGCTLMGDGWKDTRQRLLINFLVCCSKDISFIKSVDAYDIVTNAENLCNLFAEIVEMLGLKNVVHLVTDNASNYKAAGSLLSERYPNICWSPCAAHCINLILKDIGEMNDVKGVVSLASTVTIFIYNHKFTLNWLRKTTGWKEIIRSGET</sequence>
<gene>
    <name evidence="4" type="primary">LOC113700816</name>
</gene>
<proteinExistence type="predicted"/>
<dbReference type="OrthoDB" id="2013475at2759"/>
<name>A0A6P6THG3_COFAR</name>
<evidence type="ECO:0000259" key="2">
    <source>
        <dbReference type="Pfam" id="PF04937"/>
    </source>
</evidence>
<reference evidence="3" key="1">
    <citation type="journal article" date="2025" name="Foods">
        <title>Unveiling the Microbial Signatures of Arabica Coffee Cherries: Insights into Ripeness Specific Diversity, Functional Traits, and Implications for Quality and Safety.</title>
        <authorList>
            <consortium name="RefSeq"/>
            <person name="Tenea G.N."/>
            <person name="Cifuentes V."/>
            <person name="Reyes P."/>
            <person name="Cevallos-Vallejos M."/>
        </authorList>
    </citation>
    <scope>NUCLEOTIDE SEQUENCE [LARGE SCALE GENOMIC DNA]</scope>
</reference>
<evidence type="ECO:0000313" key="4">
    <source>
        <dbReference type="RefSeq" id="XP_027077056.2"/>
    </source>
</evidence>
<reference evidence="4" key="2">
    <citation type="submission" date="2025-08" db="UniProtKB">
        <authorList>
            <consortium name="RefSeq"/>
        </authorList>
    </citation>
    <scope>IDENTIFICATION</scope>
    <source>
        <tissue evidence="4">Leaves</tissue>
    </source>
</reference>
<protein>
    <recommendedName>
        <fullName evidence="2">DUF659 domain-containing protein</fullName>
    </recommendedName>
</protein>
<feature type="compositionally biased region" description="Basic and acidic residues" evidence="1">
    <location>
        <begin position="59"/>
        <end position="71"/>
    </location>
</feature>
<feature type="compositionally biased region" description="Basic and acidic residues" evidence="1">
    <location>
        <begin position="27"/>
        <end position="38"/>
    </location>
</feature>
<feature type="domain" description="DUF659" evidence="2">
    <location>
        <begin position="313"/>
        <end position="464"/>
    </location>
</feature>
<dbReference type="Proteomes" id="UP001652660">
    <property type="component" value="Chromosome 7e"/>
</dbReference>
<dbReference type="RefSeq" id="XP_027077056.2">
    <property type="nucleotide sequence ID" value="XM_027221255.2"/>
</dbReference>